<reference evidence="1 2" key="1">
    <citation type="journal article" date="2012" name="BMC Genomics">
        <title>Comparative genomic analysis of human infective Trypanosoma cruzi lineages with the bat-restricted subspecies T. cruzi marinkellei.</title>
        <authorList>
            <person name="Franzen O."/>
            <person name="Talavera-Lopez C."/>
            <person name="Ochaya S."/>
            <person name="Butler C.E."/>
            <person name="Messenger L.A."/>
            <person name="Lewis M.D."/>
            <person name="Llewellyn M.S."/>
            <person name="Marinkelle C.J."/>
            <person name="Tyler K.M."/>
            <person name="Miles M.A."/>
            <person name="Andersson B."/>
        </authorList>
    </citation>
    <scope>NUCLEOTIDE SEQUENCE [LARGE SCALE GENOMIC DNA]</scope>
    <source>
        <strain evidence="1 2">B7</strain>
    </source>
</reference>
<proteinExistence type="predicted"/>
<feature type="non-terminal residue" evidence="1">
    <location>
        <position position="1"/>
    </location>
</feature>
<organism evidence="1 2">
    <name type="scientific">Trypanosoma cruzi marinkellei</name>
    <dbReference type="NCBI Taxonomy" id="85056"/>
    <lineage>
        <taxon>Eukaryota</taxon>
        <taxon>Discoba</taxon>
        <taxon>Euglenozoa</taxon>
        <taxon>Kinetoplastea</taxon>
        <taxon>Metakinetoplastina</taxon>
        <taxon>Trypanosomatida</taxon>
        <taxon>Trypanosomatidae</taxon>
        <taxon>Trypanosoma</taxon>
        <taxon>Schizotrypanum</taxon>
    </lineage>
</organism>
<evidence type="ECO:0000313" key="2">
    <source>
        <dbReference type="Proteomes" id="UP000007350"/>
    </source>
</evidence>
<comment type="caution">
    <text evidence="1">The sequence shown here is derived from an EMBL/GenBank/DDBJ whole genome shotgun (WGS) entry which is preliminary data.</text>
</comment>
<evidence type="ECO:0000313" key="1">
    <source>
        <dbReference type="EMBL" id="EKF27691.1"/>
    </source>
</evidence>
<dbReference type="EMBL" id="AHKC01017502">
    <property type="protein sequence ID" value="EKF27691.1"/>
    <property type="molecule type" value="Genomic_DNA"/>
</dbReference>
<name>K2MZA5_TRYCR</name>
<dbReference type="OrthoDB" id="10377680at2759"/>
<sequence>HLWPCTAPPMLHPISQIARRNRRQGQWTLSANDARLWYDEAPKSPLLAGSMRRAKEVARETCALPRWEQRMFLAGSFSTFGALLHARTTDERGEPCGLFDGDSRCCAIDRTAVRQDAAFHTGNESNPAGHGDSGVAENCGAIRDGAGVPLDRGRDGSIYPQPDRLEATGCFSTCVDNVEALVRNCGLNPQNFTMEPGGGVVLDLTAAPKTTGADPHSASRFVRIRGAGRV</sequence>
<dbReference type="AlphaFoldDB" id="K2MZA5"/>
<keyword evidence="2" id="KW-1185">Reference proteome</keyword>
<dbReference type="Proteomes" id="UP000007350">
    <property type="component" value="Unassembled WGS sequence"/>
</dbReference>
<protein>
    <submittedName>
        <fullName evidence="1">Uncharacterized protein</fullName>
    </submittedName>
</protein>
<accession>K2MZA5</accession>
<gene>
    <name evidence="1" type="ORF">MOQ_008577</name>
</gene>